<dbReference type="Proteomes" id="UP000799771">
    <property type="component" value="Unassembled WGS sequence"/>
</dbReference>
<evidence type="ECO:0000313" key="2">
    <source>
        <dbReference type="Proteomes" id="UP000799771"/>
    </source>
</evidence>
<dbReference type="InterPro" id="IPR027038">
    <property type="entry name" value="RanGap"/>
</dbReference>
<organism evidence="1 2">
    <name type="scientific">Dothidotthia symphoricarpi CBS 119687</name>
    <dbReference type="NCBI Taxonomy" id="1392245"/>
    <lineage>
        <taxon>Eukaryota</taxon>
        <taxon>Fungi</taxon>
        <taxon>Dikarya</taxon>
        <taxon>Ascomycota</taxon>
        <taxon>Pezizomycotina</taxon>
        <taxon>Dothideomycetes</taxon>
        <taxon>Pleosporomycetidae</taxon>
        <taxon>Pleosporales</taxon>
        <taxon>Dothidotthiaceae</taxon>
        <taxon>Dothidotthia</taxon>
    </lineage>
</organism>
<protein>
    <submittedName>
        <fullName evidence="1">RNI-like protein</fullName>
    </submittedName>
</protein>
<dbReference type="GeneID" id="54413315"/>
<dbReference type="GO" id="GO:0005096">
    <property type="term" value="F:GTPase activator activity"/>
    <property type="evidence" value="ECO:0007669"/>
    <property type="project" value="InterPro"/>
</dbReference>
<dbReference type="SUPFAM" id="SSF52047">
    <property type="entry name" value="RNI-like"/>
    <property type="match status" value="1"/>
</dbReference>
<dbReference type="EMBL" id="ML977506">
    <property type="protein sequence ID" value="KAF2129207.1"/>
    <property type="molecule type" value="Genomic_DNA"/>
</dbReference>
<name>A0A6A6AE72_9PLEO</name>
<dbReference type="SMART" id="SM00368">
    <property type="entry name" value="LRR_RI"/>
    <property type="match status" value="6"/>
</dbReference>
<sequence length="864" mass="94105">MIPSSATEWAVELQHQLYLLSPLAKTEEQHPAFIDEIVLKAPRRKAADPDAARLAKQISRLMYPAYDEDSLGLFIKYEKDIVRLRKMVILQRKRIIDENTKRNELINWAPRIRKQGPWNPATDAVSLEGAPSLPMPVDIADPKSLAPFFDHLALGGNESKDSSIRGIDVGLEAEEPGYSTSLLEFEKGVVYSDQRMDLCKMVLGPNNIGALMESLKPNHFITHFLLGNNIIGPHGAHCIADFLKEYPNRMDTWYLAGNCIDTPSFRLLVDEWVKSTVVTNIWLKRNPLGPAAADDVFRLITQTENLRTLDLDQTELGDVGVAKLFTLLAHYDKPVALRHIYLNAVGIGAKGAGAIADFLASPHCALDALYASNNPLGNDGLVALATGMRKNNSLTRLTLSSVGAGDVGVVALCHSLHGHNLKVLDLDQSYATKDLGARFNWITDASASALASLTSHTTLSYLNLGQCALTHAGLTPILSQVLSSPLLFFAASTIFPQARDAPSIHAGQRHAKAAELARAHILRNIQAKYGAECSYTTFRNEYKRWLVNDKTDVRKIDSVYRNRDAGQARRGGKKLVKWWEEGDETLERVMGAVGPVCVSRRAKEGLEGVVGPTRFVPLTGRKTSDRTVGGLDAKRSRSAVAASRSWFDWGFGDDMDAGRERVFARVVRFETPAGALTVAGRLMWRLKTTAGFFDIVVEGLGCFGGEMASVLCSTKPESSLSSAAGSESEAWSKSALIALSRSSRWCLIWPGPAAVASPSTPARAAAMLLLMVLWRASSRGPEGYCVGMLEHSLVRLLTSRAKCGQDGWAAKSSLRASESGSLFHFAKSARVAVTLSLVKEARGIVIVLTKAYCAVAQGTKVTKT</sequence>
<dbReference type="OrthoDB" id="333024at2759"/>
<proteinExistence type="predicted"/>
<accession>A0A6A6AE72</accession>
<evidence type="ECO:0000313" key="1">
    <source>
        <dbReference type="EMBL" id="KAF2129207.1"/>
    </source>
</evidence>
<dbReference type="Gene3D" id="3.80.10.10">
    <property type="entry name" value="Ribonuclease Inhibitor"/>
    <property type="match status" value="1"/>
</dbReference>
<reference evidence="1" key="1">
    <citation type="journal article" date="2020" name="Stud. Mycol.">
        <title>101 Dothideomycetes genomes: a test case for predicting lifestyles and emergence of pathogens.</title>
        <authorList>
            <person name="Haridas S."/>
            <person name="Albert R."/>
            <person name="Binder M."/>
            <person name="Bloem J."/>
            <person name="Labutti K."/>
            <person name="Salamov A."/>
            <person name="Andreopoulos B."/>
            <person name="Baker S."/>
            <person name="Barry K."/>
            <person name="Bills G."/>
            <person name="Bluhm B."/>
            <person name="Cannon C."/>
            <person name="Castanera R."/>
            <person name="Culley D."/>
            <person name="Daum C."/>
            <person name="Ezra D."/>
            <person name="Gonzalez J."/>
            <person name="Henrissat B."/>
            <person name="Kuo A."/>
            <person name="Liang C."/>
            <person name="Lipzen A."/>
            <person name="Lutzoni F."/>
            <person name="Magnuson J."/>
            <person name="Mondo S."/>
            <person name="Nolan M."/>
            <person name="Ohm R."/>
            <person name="Pangilinan J."/>
            <person name="Park H.-J."/>
            <person name="Ramirez L."/>
            <person name="Alfaro M."/>
            <person name="Sun H."/>
            <person name="Tritt A."/>
            <person name="Yoshinaga Y."/>
            <person name="Zwiers L.-H."/>
            <person name="Turgeon B."/>
            <person name="Goodwin S."/>
            <person name="Spatafora J."/>
            <person name="Crous P."/>
            <person name="Grigoriev I."/>
        </authorList>
    </citation>
    <scope>NUCLEOTIDE SEQUENCE</scope>
    <source>
        <strain evidence="1">CBS 119687</strain>
    </source>
</reference>
<dbReference type="InterPro" id="IPR032675">
    <property type="entry name" value="LRR_dom_sf"/>
</dbReference>
<dbReference type="RefSeq" id="XP_033523596.1">
    <property type="nucleotide sequence ID" value="XM_033672883.1"/>
</dbReference>
<dbReference type="AlphaFoldDB" id="A0A6A6AE72"/>
<dbReference type="PANTHER" id="PTHR24113">
    <property type="entry name" value="RAN GTPASE-ACTIVATING PROTEIN 1"/>
    <property type="match status" value="1"/>
</dbReference>
<gene>
    <name evidence="1" type="ORF">P153DRAFT_431214</name>
</gene>
<keyword evidence="2" id="KW-1185">Reference proteome</keyword>